<feature type="domain" description="RsbT co-antagonist protein RsbRD N-terminal" evidence="1">
    <location>
        <begin position="25"/>
        <end position="142"/>
    </location>
</feature>
<keyword evidence="3" id="KW-1185">Reference proteome</keyword>
<name>A0ABV2X4S6_9NOCA</name>
<gene>
    <name evidence="2" type="ORF">ABZ507_03620</name>
</gene>
<accession>A0ABV2X4S6</accession>
<dbReference type="Pfam" id="PF14361">
    <property type="entry name" value="RsbRD_N"/>
    <property type="match status" value="1"/>
</dbReference>
<dbReference type="InterPro" id="IPR025751">
    <property type="entry name" value="RsbRD_N_dom"/>
</dbReference>
<dbReference type="EMBL" id="JBEYBR010000005">
    <property type="protein sequence ID" value="MEU2120899.1"/>
    <property type="molecule type" value="Genomic_DNA"/>
</dbReference>
<proteinExistence type="predicted"/>
<organism evidence="2 3">
    <name type="scientific">Nocardia niwae</name>
    <dbReference type="NCBI Taxonomy" id="626084"/>
    <lineage>
        <taxon>Bacteria</taxon>
        <taxon>Bacillati</taxon>
        <taxon>Actinomycetota</taxon>
        <taxon>Actinomycetes</taxon>
        <taxon>Mycobacteriales</taxon>
        <taxon>Nocardiaceae</taxon>
        <taxon>Nocardia</taxon>
    </lineage>
</organism>
<dbReference type="RefSeq" id="WP_357990122.1">
    <property type="nucleotide sequence ID" value="NZ_JBEYBR010000005.1"/>
</dbReference>
<protein>
    <submittedName>
        <fullName evidence="2">Transcriptional regulator</fullName>
    </submittedName>
</protein>
<evidence type="ECO:0000313" key="3">
    <source>
        <dbReference type="Proteomes" id="UP001550535"/>
    </source>
</evidence>
<sequence>MMDRQPRTSTETLASKLVEHLAGGSGHDASGEVATTARNCLAAAVERLVPRRAATVSRPPEIAGFASRWAREGIALETVLGAYHDEIREGLELLADEVTDERADHFLAGARLAVHVLEMVTLAASTAYVDEHRAVAREHQTAAQTLVSALLGGHAVGELARATGIPIARSYQVVALGIPAHPDERRPGSGTDAARRKLRRVQAALADPLGSRALSVLSAAGGTVLVPLDDAPARTGTFTMTDDVLAIVGAAAEVPLTAAVATGRTARIPELAGRAHDLLDRVRAAGRAPGLYRVAEAGEAASCELPQPGHMAIVTAPNDRVIGRSA</sequence>
<comment type="caution">
    <text evidence="2">The sequence shown here is derived from an EMBL/GenBank/DDBJ whole genome shotgun (WGS) entry which is preliminary data.</text>
</comment>
<reference evidence="2 3" key="1">
    <citation type="submission" date="2024-06" db="EMBL/GenBank/DDBJ databases">
        <title>The Natural Products Discovery Center: Release of the First 8490 Sequenced Strains for Exploring Actinobacteria Biosynthetic Diversity.</title>
        <authorList>
            <person name="Kalkreuter E."/>
            <person name="Kautsar S.A."/>
            <person name="Yang D."/>
            <person name="Bader C.D."/>
            <person name="Teijaro C.N."/>
            <person name="Fluegel L."/>
            <person name="Davis C.M."/>
            <person name="Simpson J.R."/>
            <person name="Lauterbach L."/>
            <person name="Steele A.D."/>
            <person name="Gui C."/>
            <person name="Meng S."/>
            <person name="Li G."/>
            <person name="Viehrig K."/>
            <person name="Ye F."/>
            <person name="Su P."/>
            <person name="Kiefer A.F."/>
            <person name="Nichols A."/>
            <person name="Cepeda A.J."/>
            <person name="Yan W."/>
            <person name="Fan B."/>
            <person name="Jiang Y."/>
            <person name="Adhikari A."/>
            <person name="Zheng C.-J."/>
            <person name="Schuster L."/>
            <person name="Cowan T.M."/>
            <person name="Smanski M.J."/>
            <person name="Chevrette M.G."/>
            <person name="De Carvalho L.P.S."/>
            <person name="Shen B."/>
        </authorList>
    </citation>
    <scope>NUCLEOTIDE SEQUENCE [LARGE SCALE GENOMIC DNA]</scope>
    <source>
        <strain evidence="2 3">NPDC019434</strain>
    </source>
</reference>
<evidence type="ECO:0000313" key="2">
    <source>
        <dbReference type="EMBL" id="MEU2120899.1"/>
    </source>
</evidence>
<dbReference type="Proteomes" id="UP001550535">
    <property type="component" value="Unassembled WGS sequence"/>
</dbReference>
<evidence type="ECO:0000259" key="1">
    <source>
        <dbReference type="Pfam" id="PF14361"/>
    </source>
</evidence>